<feature type="compositionally biased region" description="Basic residues" evidence="1">
    <location>
        <begin position="51"/>
        <end position="60"/>
    </location>
</feature>
<proteinExistence type="predicted"/>
<dbReference type="AlphaFoldDB" id="A0A7C3KHW8"/>
<feature type="region of interest" description="Disordered" evidence="1">
    <location>
        <begin position="51"/>
        <end position="71"/>
    </location>
</feature>
<accession>A0A7C3KHW8</accession>
<reference evidence="2" key="1">
    <citation type="journal article" date="2020" name="mSystems">
        <title>Genome- and Community-Level Interaction Insights into Carbon Utilization and Element Cycling Functions of Hydrothermarchaeota in Hydrothermal Sediment.</title>
        <authorList>
            <person name="Zhou Z."/>
            <person name="Liu Y."/>
            <person name="Xu W."/>
            <person name="Pan J."/>
            <person name="Luo Z.H."/>
            <person name="Li M."/>
        </authorList>
    </citation>
    <scope>NUCLEOTIDE SEQUENCE [LARGE SCALE GENOMIC DNA]</scope>
    <source>
        <strain evidence="2">SpSt-418</strain>
    </source>
</reference>
<comment type="caution">
    <text evidence="2">The sequence shown here is derived from an EMBL/GenBank/DDBJ whole genome shotgun (WGS) entry which is preliminary data.</text>
</comment>
<name>A0A7C3KHW8_9CYAN</name>
<organism evidence="2">
    <name type="scientific">Oscillatoriales cyanobacterium SpSt-418</name>
    <dbReference type="NCBI Taxonomy" id="2282169"/>
    <lineage>
        <taxon>Bacteria</taxon>
        <taxon>Bacillati</taxon>
        <taxon>Cyanobacteriota</taxon>
        <taxon>Cyanophyceae</taxon>
        <taxon>Oscillatoriophycideae</taxon>
        <taxon>Oscillatoriales</taxon>
    </lineage>
</organism>
<protein>
    <submittedName>
        <fullName evidence="2">Uncharacterized protein</fullName>
    </submittedName>
</protein>
<sequence length="180" mass="20542">MARPDQEKCRLCSKLDSQEAQQRHGSDGDGCWNPNVCHNRRSYYRHRGVRNHVRKQRRRGQQTEPLSSEPGVSEVVRVATLDVLAPAVPAAVVHWYRVTKESPLHALGAELWMGNDRVAKVEPVHCLGLTELQVKTLLVRILDVFSQHSGMKVERFRSSVELHPQNCPIRPCPLYPEVRL</sequence>
<gene>
    <name evidence="2" type="ORF">ENR64_21500</name>
</gene>
<dbReference type="EMBL" id="DSRU01000313">
    <property type="protein sequence ID" value="HFN00269.1"/>
    <property type="molecule type" value="Genomic_DNA"/>
</dbReference>
<evidence type="ECO:0000313" key="2">
    <source>
        <dbReference type="EMBL" id="HFN00269.1"/>
    </source>
</evidence>
<evidence type="ECO:0000256" key="1">
    <source>
        <dbReference type="SAM" id="MobiDB-lite"/>
    </source>
</evidence>